<comment type="caution">
    <text evidence="3">The sequence shown here is derived from an EMBL/GenBank/DDBJ whole genome shotgun (WGS) entry which is preliminary data.</text>
</comment>
<name>A0ABP8GTP3_9ACTN</name>
<feature type="coiled-coil region" evidence="1">
    <location>
        <begin position="145"/>
        <end position="175"/>
    </location>
</feature>
<keyword evidence="1" id="KW-0175">Coiled coil</keyword>
<evidence type="ECO:0000259" key="2">
    <source>
        <dbReference type="Pfam" id="PF20229"/>
    </source>
</evidence>
<feature type="domain" description="ChrB N-terminal" evidence="2">
    <location>
        <begin position="53"/>
        <end position="210"/>
    </location>
</feature>
<sequence length="216" mass="23954">MHLGECDPVRVPDMVVTERKVTPDTFFVMVNAEQPIRWLILVIKLPAEPSRHRVAVWRELRKVGALSLGQGVWAVPEVPVFADGVQRALALTDSAGGQAVTLQATGRTADDGARFREMFTAARSADWVEFLADCGKFEEEIAKEIRNGKFTLAELEEEEQSLERLRRWHRDLTARDVFGAPESAAAAMRLKNCAAVCEGYSERVFAALHATDEASS</sequence>
<evidence type="ECO:0000313" key="4">
    <source>
        <dbReference type="Proteomes" id="UP001501115"/>
    </source>
</evidence>
<organism evidence="3 4">
    <name type="scientific">Streptomyces venetus</name>
    <dbReference type="NCBI Taxonomy" id="1701086"/>
    <lineage>
        <taxon>Bacteria</taxon>
        <taxon>Bacillati</taxon>
        <taxon>Actinomycetota</taxon>
        <taxon>Actinomycetes</taxon>
        <taxon>Kitasatosporales</taxon>
        <taxon>Streptomycetaceae</taxon>
        <taxon>Streptomyces</taxon>
    </lineage>
</organism>
<gene>
    <name evidence="3" type="ORF">GCM10023086_59070</name>
</gene>
<dbReference type="Pfam" id="PF20229">
    <property type="entry name" value="ChrB_N"/>
    <property type="match status" value="1"/>
</dbReference>
<dbReference type="EMBL" id="BAABET010000010">
    <property type="protein sequence ID" value="GAA4329788.1"/>
    <property type="molecule type" value="Genomic_DNA"/>
</dbReference>
<dbReference type="InterPro" id="IPR046858">
    <property type="entry name" value="ChrB_N"/>
</dbReference>
<proteinExistence type="predicted"/>
<protein>
    <recommendedName>
        <fullName evidence="2">ChrB N-terminal domain-containing protein</fullName>
    </recommendedName>
</protein>
<keyword evidence="4" id="KW-1185">Reference proteome</keyword>
<evidence type="ECO:0000256" key="1">
    <source>
        <dbReference type="SAM" id="Coils"/>
    </source>
</evidence>
<accession>A0ABP8GTP3</accession>
<evidence type="ECO:0000313" key="3">
    <source>
        <dbReference type="EMBL" id="GAA4329788.1"/>
    </source>
</evidence>
<dbReference type="Proteomes" id="UP001501115">
    <property type="component" value="Unassembled WGS sequence"/>
</dbReference>
<reference evidence="4" key="1">
    <citation type="journal article" date="2019" name="Int. J. Syst. Evol. Microbiol.">
        <title>The Global Catalogue of Microorganisms (GCM) 10K type strain sequencing project: providing services to taxonomists for standard genome sequencing and annotation.</title>
        <authorList>
            <consortium name="The Broad Institute Genomics Platform"/>
            <consortium name="The Broad Institute Genome Sequencing Center for Infectious Disease"/>
            <person name="Wu L."/>
            <person name="Ma J."/>
        </authorList>
    </citation>
    <scope>NUCLEOTIDE SEQUENCE [LARGE SCALE GENOMIC DNA]</scope>
    <source>
        <strain evidence="4">JCM 31290</strain>
    </source>
</reference>